<dbReference type="Pfam" id="PF00644">
    <property type="entry name" value="PARP"/>
    <property type="match status" value="1"/>
</dbReference>
<sequence>MCLPLQRLITLPFHHMVKRQRYQTLKWQAHTSLLLASRTLRLETDRVYLDFFVCLHVPYWGACILDFEVTTHKEHPVLIWKEHSYSFEMTLTFNGWKTFIDENRKLKPGQEPQKGHGYTMYHGTQKSNAKSIVTSGFRPSAGGTLGAGVYCSRNKQKAMCYPALCSDSDRVVFILKVRVGKVKKIDRAGVSLQATWHQNGYDTAWLPPTNGGYEEDCVWDPKRITIVGIAHCADAQLMAELKREINQLHQTHNSKKEDLVATLKESVTKFLEITKGSASLFNIWAAGKAYIRGEAISFKAYFGKKAREKSNLLQWELEQALKRNQSLPNPETESILGRAQARLRGFYVSQEILNRHTSFQRQYEESEHVVVVYLAGTFARVQDGCSLAWDTLVESPRVSASMQSNKVVQTGKAQVRESETGFASVLFTEETLTDPASRRALTGQDVSGFPWMGNIPGRRFSPRCWTDT</sequence>
<proteinExistence type="inferred from homology"/>
<feature type="domain" description="PARP catalytic" evidence="2">
    <location>
        <begin position="118"/>
        <end position="192"/>
    </location>
</feature>
<dbReference type="SUPFAM" id="SSF56399">
    <property type="entry name" value="ADP-ribosylation"/>
    <property type="match status" value="1"/>
</dbReference>
<gene>
    <name evidence="3" type="ORF">NDU88_000585</name>
</gene>
<dbReference type="Gene3D" id="3.90.175.10">
    <property type="entry name" value="Diphtheria Toxin, domain 1"/>
    <property type="match status" value="1"/>
</dbReference>
<comment type="caution">
    <text evidence="3">The sequence shown here is derived from an EMBL/GenBank/DDBJ whole genome shotgun (WGS) entry which is preliminary data.</text>
</comment>
<organism evidence="3 4">
    <name type="scientific">Pleurodeles waltl</name>
    <name type="common">Iberian ribbed newt</name>
    <dbReference type="NCBI Taxonomy" id="8319"/>
    <lineage>
        <taxon>Eukaryota</taxon>
        <taxon>Metazoa</taxon>
        <taxon>Chordata</taxon>
        <taxon>Craniata</taxon>
        <taxon>Vertebrata</taxon>
        <taxon>Euteleostomi</taxon>
        <taxon>Amphibia</taxon>
        <taxon>Batrachia</taxon>
        <taxon>Caudata</taxon>
        <taxon>Salamandroidea</taxon>
        <taxon>Salamandridae</taxon>
        <taxon>Pleurodelinae</taxon>
        <taxon>Pleurodeles</taxon>
    </lineage>
</organism>
<dbReference type="FunFam" id="3.90.175.10:FF:000005">
    <property type="entry name" value="Uncharacterized protein"/>
    <property type="match status" value="1"/>
</dbReference>
<protein>
    <recommendedName>
        <fullName evidence="2">PARP catalytic domain-containing protein</fullName>
    </recommendedName>
</protein>
<comment type="similarity">
    <text evidence="1">Belongs to the ARTD/PARP family.</text>
</comment>
<dbReference type="InterPro" id="IPR012317">
    <property type="entry name" value="Poly(ADP-ribose)pol_cat_dom"/>
</dbReference>
<dbReference type="Proteomes" id="UP001066276">
    <property type="component" value="Chromosome 3_2"/>
</dbReference>
<dbReference type="EMBL" id="JANPWB010000006">
    <property type="protein sequence ID" value="KAJ1175297.1"/>
    <property type="molecule type" value="Genomic_DNA"/>
</dbReference>
<evidence type="ECO:0000256" key="1">
    <source>
        <dbReference type="ARBA" id="ARBA00024347"/>
    </source>
</evidence>
<reference evidence="3" key="1">
    <citation type="journal article" date="2022" name="bioRxiv">
        <title>Sequencing and chromosome-scale assembly of the giantPleurodeles waltlgenome.</title>
        <authorList>
            <person name="Brown T."/>
            <person name="Elewa A."/>
            <person name="Iarovenko S."/>
            <person name="Subramanian E."/>
            <person name="Araus A.J."/>
            <person name="Petzold A."/>
            <person name="Susuki M."/>
            <person name="Suzuki K.-i.T."/>
            <person name="Hayashi T."/>
            <person name="Toyoda A."/>
            <person name="Oliveira C."/>
            <person name="Osipova E."/>
            <person name="Leigh N.D."/>
            <person name="Simon A."/>
            <person name="Yun M.H."/>
        </authorList>
    </citation>
    <scope>NUCLEOTIDE SEQUENCE</scope>
    <source>
        <strain evidence="3">20211129_DDA</strain>
        <tissue evidence="3">Liver</tissue>
    </source>
</reference>
<accession>A0AAV7TFF8</accession>
<dbReference type="PANTHER" id="PTHR36542">
    <property type="entry name" value="GIG2-LIKE PROTEIN DRED-RELATED"/>
    <property type="match status" value="1"/>
</dbReference>
<dbReference type="AlphaFoldDB" id="A0AAV7TFF8"/>
<dbReference type="GO" id="GO:0003950">
    <property type="term" value="F:NAD+ poly-ADP-ribosyltransferase activity"/>
    <property type="evidence" value="ECO:0007669"/>
    <property type="project" value="InterPro"/>
</dbReference>
<name>A0AAV7TFF8_PLEWA</name>
<evidence type="ECO:0000313" key="4">
    <source>
        <dbReference type="Proteomes" id="UP001066276"/>
    </source>
</evidence>
<dbReference type="PANTHER" id="PTHR36542:SF8">
    <property type="entry name" value="GIG2-LIKE PROTEIN DREN"/>
    <property type="match status" value="1"/>
</dbReference>
<dbReference type="GO" id="GO:0005737">
    <property type="term" value="C:cytoplasm"/>
    <property type="evidence" value="ECO:0007669"/>
    <property type="project" value="TreeGrafter"/>
</dbReference>
<evidence type="ECO:0000313" key="3">
    <source>
        <dbReference type="EMBL" id="KAJ1175297.1"/>
    </source>
</evidence>
<evidence type="ECO:0000259" key="2">
    <source>
        <dbReference type="Pfam" id="PF00644"/>
    </source>
</evidence>
<keyword evidence="4" id="KW-1185">Reference proteome</keyword>